<organism evidence="8 9">
    <name type="scientific">Kiritimatiella glycovorans</name>
    <dbReference type="NCBI Taxonomy" id="1307763"/>
    <lineage>
        <taxon>Bacteria</taxon>
        <taxon>Pseudomonadati</taxon>
        <taxon>Kiritimatiellota</taxon>
        <taxon>Kiritimatiellia</taxon>
        <taxon>Kiritimatiellales</taxon>
        <taxon>Kiritimatiellaceae</taxon>
        <taxon>Kiritimatiella</taxon>
    </lineage>
</organism>
<accession>A0A0G3EI86</accession>
<dbReference type="InterPro" id="IPR017850">
    <property type="entry name" value="Alkaline_phosphatase_core_sf"/>
</dbReference>
<dbReference type="InterPro" id="IPR000917">
    <property type="entry name" value="Sulfatase_N"/>
</dbReference>
<reference evidence="8 9" key="2">
    <citation type="journal article" date="2016" name="ISME J.">
        <title>Characterization of the first cultured representative of Verrucomicrobia subdivision 5 indicates the proposal of a novel phylum.</title>
        <authorList>
            <person name="Spring S."/>
            <person name="Bunk B."/>
            <person name="Sproer C."/>
            <person name="Schumann P."/>
            <person name="Rohde M."/>
            <person name="Tindall B.J."/>
            <person name="Klenk H.P."/>
        </authorList>
    </citation>
    <scope>NUCLEOTIDE SEQUENCE [LARGE SCALE GENOMIC DNA]</scope>
    <source>
        <strain evidence="8 9">L21-Fru-AB</strain>
    </source>
</reference>
<dbReference type="GO" id="GO:0004065">
    <property type="term" value="F:arylsulfatase activity"/>
    <property type="evidence" value="ECO:0007669"/>
    <property type="project" value="UniProtKB-EC"/>
</dbReference>
<evidence type="ECO:0000256" key="3">
    <source>
        <dbReference type="ARBA" id="ARBA00022723"/>
    </source>
</evidence>
<evidence type="ECO:0000313" key="8">
    <source>
        <dbReference type="EMBL" id="AKJ65152.1"/>
    </source>
</evidence>
<keyword evidence="4" id="KW-0732">Signal</keyword>
<dbReference type="SUPFAM" id="SSF53649">
    <property type="entry name" value="Alkaline phosphatase-like"/>
    <property type="match status" value="1"/>
</dbReference>
<keyword evidence="5 8" id="KW-0378">Hydrolase</keyword>
<dbReference type="EC" id="3.1.6.1" evidence="8"/>
<protein>
    <submittedName>
        <fullName evidence="8">Arylsulfatase</fullName>
        <ecNumber evidence="8">3.1.6.1</ecNumber>
    </submittedName>
</protein>
<dbReference type="OrthoDB" id="9783154at2"/>
<keyword evidence="9" id="KW-1185">Reference proteome</keyword>
<evidence type="ECO:0000256" key="6">
    <source>
        <dbReference type="ARBA" id="ARBA00022837"/>
    </source>
</evidence>
<dbReference type="PANTHER" id="PTHR42693">
    <property type="entry name" value="ARYLSULFATASE FAMILY MEMBER"/>
    <property type="match status" value="1"/>
</dbReference>
<dbReference type="GO" id="GO:0046872">
    <property type="term" value="F:metal ion binding"/>
    <property type="evidence" value="ECO:0007669"/>
    <property type="project" value="UniProtKB-KW"/>
</dbReference>
<evidence type="ECO:0000256" key="4">
    <source>
        <dbReference type="ARBA" id="ARBA00022729"/>
    </source>
</evidence>
<dbReference type="Gene3D" id="3.30.1120.10">
    <property type="match status" value="1"/>
</dbReference>
<dbReference type="STRING" id="1307763.L21SP4_01917"/>
<dbReference type="RefSeq" id="WP_082116667.1">
    <property type="nucleotide sequence ID" value="NZ_CP010904.1"/>
</dbReference>
<keyword evidence="3" id="KW-0479">Metal-binding</keyword>
<comment type="cofactor">
    <cofactor evidence="1">
        <name>Ca(2+)</name>
        <dbReference type="ChEBI" id="CHEBI:29108"/>
    </cofactor>
</comment>
<comment type="similarity">
    <text evidence="2">Belongs to the sulfatase family.</text>
</comment>
<dbReference type="Gene3D" id="3.40.720.10">
    <property type="entry name" value="Alkaline Phosphatase, subunit A"/>
    <property type="match status" value="1"/>
</dbReference>
<proteinExistence type="inferred from homology"/>
<evidence type="ECO:0000313" key="9">
    <source>
        <dbReference type="Proteomes" id="UP000035268"/>
    </source>
</evidence>
<dbReference type="Pfam" id="PF00884">
    <property type="entry name" value="Sulfatase"/>
    <property type="match status" value="1"/>
</dbReference>
<feature type="domain" description="Sulfatase N-terminal" evidence="7">
    <location>
        <begin position="31"/>
        <end position="378"/>
    </location>
</feature>
<evidence type="ECO:0000256" key="2">
    <source>
        <dbReference type="ARBA" id="ARBA00008779"/>
    </source>
</evidence>
<dbReference type="InterPro" id="IPR050738">
    <property type="entry name" value="Sulfatase"/>
</dbReference>
<dbReference type="EMBL" id="CP010904">
    <property type="protein sequence ID" value="AKJ65152.1"/>
    <property type="molecule type" value="Genomic_DNA"/>
</dbReference>
<keyword evidence="6" id="KW-0106">Calcium</keyword>
<dbReference type="AlphaFoldDB" id="A0A0G3EI86"/>
<gene>
    <name evidence="8" type="primary">atsA_24</name>
    <name evidence="8" type="ORF">L21SP4_01917</name>
</gene>
<sequence>MKRPHLLRSLITGMAFQIALIPSLLRGADRPNVLVIISDDQGWADIGYNNPKVYTPNLDTLARTGVTFINHYVMPQCTPTRVALLTGRYPGRFGTQALQAHNGPAFPIGTPTIASMFKQSGYATFLCGKWHLGCSPKHGPNFHGFDHSYGSLAGAIGMYDHRYREGPLSDTWHRDHQLIEGHENGVHATDLVTREAVDIIEKKRDKPFFLYLAFHAVHTPLDERGPFVDQPTKPDPNNPNRWINEDRIKWFNDPEGRIQSEPDPEKRLLLAAAYHLDHAIGEIVDALERSGKRENTLILFSSDNGPQVNWGGNAYPDDLKLTDFNQPLPMKGKKLDVWEGGIHVPAFANWPGRISPGELTDYVHIIDWFPTLASIMDYQPEESIPWDGIDISEAIFADEPLESRDLYWIWNRRINRWALRYGDWKIVKYGRDEPTHAGAWQLFNLKNDPKEKNNVAATHPEVVETLHKRFLVQRSKDLQKHK</sequence>
<reference evidence="9" key="1">
    <citation type="submission" date="2015-02" db="EMBL/GenBank/DDBJ databases">
        <title>Description and complete genome sequence of the first cultured representative of the subdivision 5 of the Verrucomicrobia phylum.</title>
        <authorList>
            <person name="Spring S."/>
            <person name="Bunk B."/>
            <person name="Sproer C."/>
            <person name="Klenk H.-P."/>
        </authorList>
    </citation>
    <scope>NUCLEOTIDE SEQUENCE [LARGE SCALE GENOMIC DNA]</scope>
    <source>
        <strain evidence="9">L21-Fru-AB</strain>
    </source>
</reference>
<dbReference type="KEGG" id="vbl:L21SP4_01917"/>
<evidence type="ECO:0000256" key="5">
    <source>
        <dbReference type="ARBA" id="ARBA00022801"/>
    </source>
</evidence>
<dbReference type="PANTHER" id="PTHR42693:SF42">
    <property type="entry name" value="ARYLSULFATASE G"/>
    <property type="match status" value="1"/>
</dbReference>
<dbReference type="Proteomes" id="UP000035268">
    <property type="component" value="Chromosome"/>
</dbReference>
<name>A0A0G3EI86_9BACT</name>
<evidence type="ECO:0000259" key="7">
    <source>
        <dbReference type="Pfam" id="PF00884"/>
    </source>
</evidence>
<evidence type="ECO:0000256" key="1">
    <source>
        <dbReference type="ARBA" id="ARBA00001913"/>
    </source>
</evidence>